<dbReference type="SMART" id="SM00729">
    <property type="entry name" value="Elp3"/>
    <property type="match status" value="1"/>
</dbReference>
<feature type="domain" description="Elp3/MiaA/NifB-like radical SAM core" evidence="1">
    <location>
        <begin position="16"/>
        <end position="216"/>
    </location>
</feature>
<gene>
    <name evidence="2" type="ORF">J2Z71_001309</name>
</gene>
<reference evidence="2 3" key="1">
    <citation type="submission" date="2021-03" db="EMBL/GenBank/DDBJ databases">
        <title>Genomic Encyclopedia of Type Strains, Phase IV (KMG-IV): sequencing the most valuable type-strain genomes for metagenomic binning, comparative biology and taxonomic classification.</title>
        <authorList>
            <person name="Goeker M."/>
        </authorList>
    </citation>
    <scope>NUCLEOTIDE SEQUENCE [LARGE SCALE GENOMIC DNA]</scope>
    <source>
        <strain evidence="2 3">DSM 27563</strain>
    </source>
</reference>
<dbReference type="EMBL" id="JAGGLJ010000012">
    <property type="protein sequence ID" value="MBP2025762.1"/>
    <property type="molecule type" value="Genomic_DNA"/>
</dbReference>
<sequence length="231" mass="27453">MEDLVRYSKITEKCEREIVLLKAKPCFWGKCAFCDYILDNSSDEKSIDELNDEILKNVTGEFGVLEVIDSASVFELTEHTKKSIKKVVEEKNIKHLFFEAHYIYKDRLDEIREYFNVPITFKIGIETFDNDFRNNVLKKGAYFEDYREVEKYFDSPCIMVGIKGQSKEMIDRDMEIIQNHFERATVNIFEENNTSIKRDDELVKWFVNKYYYLKEDPRIEVLFEITDFGVG</sequence>
<dbReference type="Proteomes" id="UP001519306">
    <property type="component" value="Unassembled WGS sequence"/>
</dbReference>
<dbReference type="RefSeq" id="WP_210061232.1">
    <property type="nucleotide sequence ID" value="NZ_JAGGLJ010000012.1"/>
</dbReference>
<proteinExistence type="predicted"/>
<keyword evidence="3" id="KW-1185">Reference proteome</keyword>
<protein>
    <recommendedName>
        <fullName evidence="1">Elp3/MiaA/NifB-like radical SAM core domain-containing protein</fullName>
    </recommendedName>
</protein>
<organism evidence="2 3">
    <name type="scientific">Peptoniphilus stercorisuis</name>
    <dbReference type="NCBI Taxonomy" id="1436965"/>
    <lineage>
        <taxon>Bacteria</taxon>
        <taxon>Bacillati</taxon>
        <taxon>Bacillota</taxon>
        <taxon>Tissierellia</taxon>
        <taxon>Tissierellales</taxon>
        <taxon>Peptoniphilaceae</taxon>
        <taxon>Peptoniphilus</taxon>
    </lineage>
</organism>
<comment type="caution">
    <text evidence="2">The sequence shown here is derived from an EMBL/GenBank/DDBJ whole genome shotgun (WGS) entry which is preliminary data.</text>
</comment>
<accession>A0ABS4KDC0</accession>
<name>A0ABS4KDC0_9FIRM</name>
<evidence type="ECO:0000259" key="1">
    <source>
        <dbReference type="SMART" id="SM00729"/>
    </source>
</evidence>
<dbReference type="InterPro" id="IPR006638">
    <property type="entry name" value="Elp3/MiaA/NifB-like_rSAM"/>
</dbReference>
<evidence type="ECO:0000313" key="2">
    <source>
        <dbReference type="EMBL" id="MBP2025762.1"/>
    </source>
</evidence>
<evidence type="ECO:0000313" key="3">
    <source>
        <dbReference type="Proteomes" id="UP001519306"/>
    </source>
</evidence>